<dbReference type="Gene3D" id="2.150.10.10">
    <property type="entry name" value="Serralysin-like metalloprotease, C-terminal"/>
    <property type="match status" value="1"/>
</dbReference>
<dbReference type="EMBL" id="CM000832">
    <property type="protein sequence ID" value="EET06772.1"/>
    <property type="molecule type" value="Genomic_DNA"/>
</dbReference>
<protein>
    <submittedName>
        <fullName evidence="1">Uncharacterized protein</fullName>
    </submittedName>
</protein>
<name>A0A0E1WB31_BURPE</name>
<reference evidence="1" key="1">
    <citation type="submission" date="2009-05" db="EMBL/GenBank/DDBJ databases">
        <authorList>
            <person name="Harkins D.M."/>
            <person name="DeShazer D."/>
            <person name="Woods D.E."/>
            <person name="Brinkac L.M."/>
            <person name="Brown K.A."/>
            <person name="Hung G.C."/>
            <person name="Tuanyok A."/>
            <person name="Zhang B."/>
            <person name="Nierman W.C."/>
        </authorList>
    </citation>
    <scope>NUCLEOTIDE SEQUENCE [LARGE SCALE GENOMIC DNA]</scope>
    <source>
        <strain evidence="1">1710a</strain>
    </source>
</reference>
<dbReference type="InterPro" id="IPR011049">
    <property type="entry name" value="Serralysin-like_metalloprot_C"/>
</dbReference>
<evidence type="ECO:0000313" key="1">
    <source>
        <dbReference type="EMBL" id="EET06772.1"/>
    </source>
</evidence>
<accession>A0A0E1WB31</accession>
<dbReference type="HOGENOM" id="CLU_110148_0_0_4"/>
<dbReference type="Proteomes" id="UP000001812">
    <property type="component" value="Chromosome I"/>
</dbReference>
<dbReference type="AlphaFoldDB" id="A0A0E1WB31"/>
<gene>
    <name evidence="1" type="ORF">BURPS1710A_2904</name>
</gene>
<organism evidence="1">
    <name type="scientific">Burkholderia pseudomallei 1710a</name>
    <dbReference type="NCBI Taxonomy" id="320371"/>
    <lineage>
        <taxon>Bacteria</taxon>
        <taxon>Pseudomonadati</taxon>
        <taxon>Pseudomonadota</taxon>
        <taxon>Betaproteobacteria</taxon>
        <taxon>Burkholderiales</taxon>
        <taxon>Burkholderiaceae</taxon>
        <taxon>Burkholderia</taxon>
        <taxon>pseudomallei group</taxon>
    </lineage>
</organism>
<proteinExistence type="predicted"/>
<dbReference type="SUPFAM" id="SSF101967">
    <property type="entry name" value="Adhesin YadA, collagen-binding domain"/>
    <property type="match status" value="1"/>
</dbReference>
<sequence>MVGGWWSVVGGRWSVVGGRWSVVGGRWSVVGGRWSVVGGRWSVVGGRWSVVGGRWSVVGGRWSVVGGRWSVVGGRWSVVGGRWSVVGGRWSAIFAGAPRNALRPQAVDTGPVSTDRRKLPPQHKRLAATPPIHARIASMPIAASRPLSPSRRFDAHVIATVNEKVERRMAEAHGRHTRAAYDVPMLCRPLRAPRSDAAAVRCVCCAGGIERRPRPPQP</sequence>